<dbReference type="InterPro" id="IPR016032">
    <property type="entry name" value="Sig_transdc_resp-reg_C-effctor"/>
</dbReference>
<keyword evidence="3" id="KW-0804">Transcription</keyword>
<dbReference type="SUPFAM" id="SSF46894">
    <property type="entry name" value="C-terminal effector domain of the bipartite response regulators"/>
    <property type="match status" value="1"/>
</dbReference>
<dbReference type="RefSeq" id="WP_279964833.1">
    <property type="nucleotide sequence ID" value="NZ_CP122537.1"/>
</dbReference>
<name>A0ABY8LCL3_9RHOB</name>
<dbReference type="Proteomes" id="UP001243420">
    <property type="component" value="Chromosome"/>
</dbReference>
<feature type="domain" description="HTH luxR-type" evidence="4">
    <location>
        <begin position="119"/>
        <end position="184"/>
    </location>
</feature>
<dbReference type="PROSITE" id="PS50043">
    <property type="entry name" value="HTH_LUXR_2"/>
    <property type="match status" value="1"/>
</dbReference>
<keyword evidence="6" id="KW-1185">Reference proteome</keyword>
<dbReference type="InterPro" id="IPR036388">
    <property type="entry name" value="WH-like_DNA-bd_sf"/>
</dbReference>
<evidence type="ECO:0000256" key="1">
    <source>
        <dbReference type="ARBA" id="ARBA00023015"/>
    </source>
</evidence>
<evidence type="ECO:0000259" key="4">
    <source>
        <dbReference type="PROSITE" id="PS50043"/>
    </source>
</evidence>
<dbReference type="PRINTS" id="PR00038">
    <property type="entry name" value="HTHLUXR"/>
</dbReference>
<dbReference type="PANTHER" id="PTHR44688:SF16">
    <property type="entry name" value="DNA-BINDING TRANSCRIPTIONAL ACTIVATOR DEVR_DOSR"/>
    <property type="match status" value="1"/>
</dbReference>
<dbReference type="Pfam" id="PF00196">
    <property type="entry name" value="GerE"/>
    <property type="match status" value="1"/>
</dbReference>
<proteinExistence type="predicted"/>
<evidence type="ECO:0000313" key="5">
    <source>
        <dbReference type="EMBL" id="WGH78138.1"/>
    </source>
</evidence>
<evidence type="ECO:0000313" key="6">
    <source>
        <dbReference type="Proteomes" id="UP001243420"/>
    </source>
</evidence>
<keyword evidence="2" id="KW-0238">DNA-binding</keyword>
<sequence length="192" mass="20291">MSVHPQSRSNRSALVLTYITSSTEVAVDIGYVACSLGLTVRAAAGEAARPLADLWLVDLDGPDPLPDWVDALLDDPEAHVILLGSKTALFEARPAVCRMVHPGMDVTGLSAAVAGVLEEVRRKPSLSERERQTIALYGHGLTLKEIGGRLGISDKSAETYKARACRKLGLTGRAAILRYVQGGAAGRSTSAT</sequence>
<accession>A0ABY8LCL3</accession>
<dbReference type="Gene3D" id="1.10.10.10">
    <property type="entry name" value="Winged helix-like DNA-binding domain superfamily/Winged helix DNA-binding domain"/>
    <property type="match status" value="1"/>
</dbReference>
<dbReference type="InterPro" id="IPR000792">
    <property type="entry name" value="Tscrpt_reg_LuxR_C"/>
</dbReference>
<reference evidence="5 6" key="1">
    <citation type="submission" date="2023-04" db="EMBL/GenBank/DDBJ databases">
        <title>Jannaschia ovalis sp. nov., a marine bacterium isolated from sea tidal flat.</title>
        <authorList>
            <person name="Kwon D.Y."/>
            <person name="Kim J.-J."/>
        </authorList>
    </citation>
    <scope>NUCLEOTIDE SEQUENCE [LARGE SCALE GENOMIC DNA]</scope>
    <source>
        <strain evidence="5 6">GRR-S6-38</strain>
    </source>
</reference>
<protein>
    <submittedName>
        <fullName evidence="5">Helix-turn-helix transcriptional regulator</fullName>
    </submittedName>
</protein>
<gene>
    <name evidence="5" type="ORF">P8627_14040</name>
</gene>
<organism evidence="5 6">
    <name type="scientific">Jannaschia ovalis</name>
    <dbReference type="NCBI Taxonomy" id="3038773"/>
    <lineage>
        <taxon>Bacteria</taxon>
        <taxon>Pseudomonadati</taxon>
        <taxon>Pseudomonadota</taxon>
        <taxon>Alphaproteobacteria</taxon>
        <taxon>Rhodobacterales</taxon>
        <taxon>Roseobacteraceae</taxon>
        <taxon>Jannaschia</taxon>
    </lineage>
</organism>
<evidence type="ECO:0000256" key="3">
    <source>
        <dbReference type="ARBA" id="ARBA00023163"/>
    </source>
</evidence>
<evidence type="ECO:0000256" key="2">
    <source>
        <dbReference type="ARBA" id="ARBA00023125"/>
    </source>
</evidence>
<dbReference type="CDD" id="cd06170">
    <property type="entry name" value="LuxR_C_like"/>
    <property type="match status" value="1"/>
</dbReference>
<dbReference type="EMBL" id="CP122537">
    <property type="protein sequence ID" value="WGH78138.1"/>
    <property type="molecule type" value="Genomic_DNA"/>
</dbReference>
<dbReference type="SMART" id="SM00421">
    <property type="entry name" value="HTH_LUXR"/>
    <property type="match status" value="1"/>
</dbReference>
<dbReference type="PANTHER" id="PTHR44688">
    <property type="entry name" value="DNA-BINDING TRANSCRIPTIONAL ACTIVATOR DEVR_DOSR"/>
    <property type="match status" value="1"/>
</dbReference>
<keyword evidence="1" id="KW-0805">Transcription regulation</keyword>